<name>A0A0W0V7E7_9GAMM</name>
<evidence type="ECO:0000313" key="2">
    <source>
        <dbReference type="Proteomes" id="UP000054761"/>
    </source>
</evidence>
<sequence>MRKLVLWGHTPEEYQEMFDLTKEEMNSSILEFGCGPSAVNVLQSKAGHKIVSCDPLFTLDKDTLYSKTALIFADMVEQVMLAKDHFDFSYEGSLEKLIAKRRQGMEEFFADYKKGKKEKRYIGVTEYTLPYGNHAFDFALSSHYLFAELDNQDVDFHIQVICELARVAKEVRVFPLIDRTGQTSSMLGPVLLALQKENYGAEVRQVPYHLQATGNAMLRVWAQECKLENK</sequence>
<dbReference type="Proteomes" id="UP000054761">
    <property type="component" value="Unassembled WGS sequence"/>
</dbReference>
<proteinExistence type="predicted"/>
<evidence type="ECO:0008006" key="3">
    <source>
        <dbReference type="Google" id="ProtNLM"/>
    </source>
</evidence>
<gene>
    <name evidence="1" type="ORF">Lisr_2184</name>
</gene>
<protein>
    <recommendedName>
        <fullName evidence="3">SAM-dependent methyltransferase</fullName>
    </recommendedName>
</protein>
<organism evidence="1 2">
    <name type="scientific">Legionella israelensis</name>
    <dbReference type="NCBI Taxonomy" id="454"/>
    <lineage>
        <taxon>Bacteria</taxon>
        <taxon>Pseudomonadati</taxon>
        <taxon>Pseudomonadota</taxon>
        <taxon>Gammaproteobacteria</taxon>
        <taxon>Legionellales</taxon>
        <taxon>Legionellaceae</taxon>
        <taxon>Legionella</taxon>
    </lineage>
</organism>
<dbReference type="PATRIC" id="fig|454.4.peg.2386"/>
<dbReference type="AlphaFoldDB" id="A0A0W0V7E7"/>
<dbReference type="STRING" id="454.Lisr_2184"/>
<reference evidence="1 2" key="1">
    <citation type="submission" date="2015-11" db="EMBL/GenBank/DDBJ databases">
        <title>Genomic analysis of 38 Legionella species identifies large and diverse effector repertoires.</title>
        <authorList>
            <person name="Burstein D."/>
            <person name="Amaro F."/>
            <person name="Zusman T."/>
            <person name="Lifshitz Z."/>
            <person name="Cohen O."/>
            <person name="Gilbert J.A."/>
            <person name="Pupko T."/>
            <person name="Shuman H.A."/>
            <person name="Segal G."/>
        </authorList>
    </citation>
    <scope>NUCLEOTIDE SEQUENCE [LARGE SCALE GENOMIC DNA]</scope>
    <source>
        <strain evidence="1 2">Bercovier 4</strain>
    </source>
</reference>
<dbReference type="OrthoDB" id="9787807at2"/>
<keyword evidence="2" id="KW-1185">Reference proteome</keyword>
<evidence type="ECO:0000313" key="1">
    <source>
        <dbReference type="EMBL" id="KTD16037.1"/>
    </source>
</evidence>
<comment type="caution">
    <text evidence="1">The sequence shown here is derived from an EMBL/GenBank/DDBJ whole genome shotgun (WGS) entry which is preliminary data.</text>
</comment>
<dbReference type="RefSeq" id="WP_058502488.1">
    <property type="nucleotide sequence ID" value="NZ_CAAAJA010000065.1"/>
</dbReference>
<dbReference type="EMBL" id="LNYH01000126">
    <property type="protein sequence ID" value="KTD16037.1"/>
    <property type="molecule type" value="Genomic_DNA"/>
</dbReference>
<accession>A0A0W0V7E7</accession>